<sequence>MVLSFDPRVIIPGHGRPTDQAALEEHLVYLRTVQREVHRCYEAGLSAEKTMDELFQRQDFYPHLGLPERLMIVIELEHSHLSGSSSPSVLELSSKAAAWSYR</sequence>
<dbReference type="InterPro" id="IPR036866">
    <property type="entry name" value="RibonucZ/Hydroxyglut_hydro"/>
</dbReference>
<feature type="compositionally biased region" description="Low complexity" evidence="1">
    <location>
        <begin position="81"/>
        <end position="94"/>
    </location>
</feature>
<dbReference type="Gene3D" id="3.60.15.10">
    <property type="entry name" value="Ribonuclease Z/Hydroxyacylglutathione hydrolase-like"/>
    <property type="match status" value="1"/>
</dbReference>
<evidence type="ECO:0000313" key="3">
    <source>
        <dbReference type="Proteomes" id="UP000325529"/>
    </source>
</evidence>
<accession>A0A5J6GUI5</accession>
<evidence type="ECO:0008006" key="4">
    <source>
        <dbReference type="Google" id="ProtNLM"/>
    </source>
</evidence>
<name>A0A5J6GUI5_STRKN</name>
<organism evidence="2 3">
    <name type="scientific">Streptomyces kanamyceticus</name>
    <dbReference type="NCBI Taxonomy" id="1967"/>
    <lineage>
        <taxon>Bacteria</taxon>
        <taxon>Bacillati</taxon>
        <taxon>Actinomycetota</taxon>
        <taxon>Actinomycetes</taxon>
        <taxon>Kitasatosporales</taxon>
        <taxon>Streptomycetaceae</taxon>
        <taxon>Streptomyces</taxon>
    </lineage>
</organism>
<dbReference type="KEGG" id="ska:CP970_42535"/>
<dbReference type="Proteomes" id="UP000325529">
    <property type="component" value="Chromosome"/>
</dbReference>
<dbReference type="EMBL" id="CP023699">
    <property type="protein sequence ID" value="QEU96736.1"/>
    <property type="molecule type" value="Genomic_DNA"/>
</dbReference>
<proteinExistence type="predicted"/>
<gene>
    <name evidence="2" type="ORF">CP970_42535</name>
</gene>
<evidence type="ECO:0000313" key="2">
    <source>
        <dbReference type="EMBL" id="QEU96736.1"/>
    </source>
</evidence>
<evidence type="ECO:0000256" key="1">
    <source>
        <dbReference type="SAM" id="MobiDB-lite"/>
    </source>
</evidence>
<reference evidence="2 3" key="1">
    <citation type="submission" date="2017-09" db="EMBL/GenBank/DDBJ databases">
        <authorList>
            <person name="Lee N."/>
            <person name="Cho B.-K."/>
        </authorList>
    </citation>
    <scope>NUCLEOTIDE SEQUENCE [LARGE SCALE GENOMIC DNA]</scope>
    <source>
        <strain evidence="2 3">ATCC 12853</strain>
    </source>
</reference>
<protein>
    <recommendedName>
        <fullName evidence="4">MBL fold metallo-hydrolase</fullName>
    </recommendedName>
</protein>
<keyword evidence="3" id="KW-1185">Reference proteome</keyword>
<feature type="region of interest" description="Disordered" evidence="1">
    <location>
        <begin position="80"/>
        <end position="102"/>
    </location>
</feature>
<dbReference type="SUPFAM" id="SSF56281">
    <property type="entry name" value="Metallo-hydrolase/oxidoreductase"/>
    <property type="match status" value="1"/>
</dbReference>
<dbReference type="AlphaFoldDB" id="A0A5J6GUI5"/>